<keyword evidence="2" id="KW-0963">Cytoplasm</keyword>
<dbReference type="GO" id="GO:0008270">
    <property type="term" value="F:zinc ion binding"/>
    <property type="evidence" value="ECO:0007669"/>
    <property type="project" value="UniProtKB-KW"/>
</dbReference>
<dbReference type="Gene3D" id="4.10.60.30">
    <property type="entry name" value="Nanos, RNA-binding domain"/>
    <property type="match status" value="1"/>
</dbReference>
<evidence type="ECO:0000256" key="6">
    <source>
        <dbReference type="ARBA" id="ARBA00022845"/>
    </source>
</evidence>
<reference evidence="9" key="1">
    <citation type="journal article" date="2020" name="Nature">
        <title>Giant virus diversity and host interactions through global metagenomics.</title>
        <authorList>
            <person name="Schulz F."/>
            <person name="Roux S."/>
            <person name="Paez-Espino D."/>
            <person name="Jungbluth S."/>
            <person name="Walsh D.A."/>
            <person name="Denef V.J."/>
            <person name="McMahon K.D."/>
            <person name="Konstantinidis K.T."/>
            <person name="Eloe-Fadrosh E.A."/>
            <person name="Kyrpides N.C."/>
            <person name="Woyke T."/>
        </authorList>
    </citation>
    <scope>NUCLEOTIDE SEQUENCE</scope>
    <source>
        <strain evidence="9">GVMAG-M-3300023184-120</strain>
    </source>
</reference>
<dbReference type="GO" id="GO:0003723">
    <property type="term" value="F:RNA binding"/>
    <property type="evidence" value="ECO:0007669"/>
    <property type="project" value="UniProtKB-KW"/>
</dbReference>
<sequence>MSANLKYSKSKRTSFCKVCKDAGKDESVYTAHNIRNERNKVVCPLLLSQSCFKCTALGHTPKYCPQGKIDEKNQKRREYKERRSSNLRDSRSASYFGVLCVETEVEDKPVTTAPTPPSLPSYASILRTPVPIQAPIHAAPKIVVEKKLLSWADCVSSDDEDDDEFEEEDYDY</sequence>
<protein>
    <recommendedName>
        <fullName evidence="8">Nanos-type domain-containing protein</fullName>
    </recommendedName>
</protein>
<evidence type="ECO:0000256" key="7">
    <source>
        <dbReference type="ARBA" id="ARBA00022884"/>
    </source>
</evidence>
<evidence type="ECO:0000259" key="8">
    <source>
        <dbReference type="PROSITE" id="PS51522"/>
    </source>
</evidence>
<keyword evidence="5" id="KW-0862">Zinc</keyword>
<dbReference type="PANTHER" id="PTHR12887">
    <property type="entry name" value="NANOS PROTEIN"/>
    <property type="match status" value="1"/>
</dbReference>
<dbReference type="InterPro" id="IPR024161">
    <property type="entry name" value="Znf_nanos-typ"/>
</dbReference>
<dbReference type="PROSITE" id="PS51522">
    <property type="entry name" value="ZF_NANOS"/>
    <property type="match status" value="1"/>
</dbReference>
<keyword evidence="7" id="KW-0694">RNA-binding</keyword>
<evidence type="ECO:0000256" key="3">
    <source>
        <dbReference type="ARBA" id="ARBA00022723"/>
    </source>
</evidence>
<keyword evidence="4" id="KW-0863">Zinc-finger</keyword>
<dbReference type="InterPro" id="IPR038129">
    <property type="entry name" value="Nanos_sf"/>
</dbReference>
<dbReference type="GO" id="GO:0005737">
    <property type="term" value="C:cytoplasm"/>
    <property type="evidence" value="ECO:0007669"/>
    <property type="project" value="UniProtKB-SubCell"/>
</dbReference>
<dbReference type="InterPro" id="IPR008705">
    <property type="entry name" value="Nanos/Xcar2"/>
</dbReference>
<accession>A0A6C0HJ42</accession>
<evidence type="ECO:0000256" key="1">
    <source>
        <dbReference type="ARBA" id="ARBA00004496"/>
    </source>
</evidence>
<proteinExistence type="predicted"/>
<evidence type="ECO:0000313" key="9">
    <source>
        <dbReference type="EMBL" id="QHT80175.1"/>
    </source>
</evidence>
<dbReference type="GO" id="GO:0006417">
    <property type="term" value="P:regulation of translation"/>
    <property type="evidence" value="ECO:0007669"/>
    <property type="project" value="UniProtKB-KW"/>
</dbReference>
<evidence type="ECO:0000256" key="4">
    <source>
        <dbReference type="ARBA" id="ARBA00022771"/>
    </source>
</evidence>
<keyword evidence="6" id="KW-0810">Translation regulation</keyword>
<evidence type="ECO:0000256" key="5">
    <source>
        <dbReference type="ARBA" id="ARBA00022833"/>
    </source>
</evidence>
<feature type="domain" description="Nanos-type" evidence="8">
    <location>
        <begin position="15"/>
        <end position="66"/>
    </location>
</feature>
<dbReference type="AlphaFoldDB" id="A0A6C0HJ42"/>
<dbReference type="EMBL" id="MN739966">
    <property type="protein sequence ID" value="QHT80175.1"/>
    <property type="molecule type" value="Genomic_DNA"/>
</dbReference>
<evidence type="ECO:0000256" key="2">
    <source>
        <dbReference type="ARBA" id="ARBA00022490"/>
    </source>
</evidence>
<comment type="subcellular location">
    <subcellularLocation>
        <location evidence="1">Cytoplasm</location>
    </subcellularLocation>
</comment>
<dbReference type="Pfam" id="PF05741">
    <property type="entry name" value="zf-nanos"/>
    <property type="match status" value="1"/>
</dbReference>
<name>A0A6C0HJ42_9ZZZZ</name>
<keyword evidence="3" id="KW-0479">Metal-binding</keyword>
<organism evidence="9">
    <name type="scientific">viral metagenome</name>
    <dbReference type="NCBI Taxonomy" id="1070528"/>
    <lineage>
        <taxon>unclassified sequences</taxon>
        <taxon>metagenomes</taxon>
        <taxon>organismal metagenomes</taxon>
    </lineage>
</organism>